<evidence type="ECO:0000313" key="3">
    <source>
        <dbReference type="Proteomes" id="UP001519271"/>
    </source>
</evidence>
<organism evidence="2 3">
    <name type="scientific">Youngiibacter multivorans</name>
    <dbReference type="NCBI Taxonomy" id="937251"/>
    <lineage>
        <taxon>Bacteria</taxon>
        <taxon>Bacillati</taxon>
        <taxon>Bacillota</taxon>
        <taxon>Clostridia</taxon>
        <taxon>Eubacteriales</taxon>
        <taxon>Clostridiaceae</taxon>
        <taxon>Youngiibacter</taxon>
    </lineage>
</organism>
<feature type="transmembrane region" description="Helical" evidence="1">
    <location>
        <begin position="181"/>
        <end position="204"/>
    </location>
</feature>
<evidence type="ECO:0000313" key="2">
    <source>
        <dbReference type="EMBL" id="MBP1918068.1"/>
    </source>
</evidence>
<proteinExistence type="predicted"/>
<protein>
    <submittedName>
        <fullName evidence="2">Uncharacterized protein</fullName>
    </submittedName>
</protein>
<keyword evidence="1" id="KW-0812">Transmembrane</keyword>
<comment type="caution">
    <text evidence="2">The sequence shown here is derived from an EMBL/GenBank/DDBJ whole genome shotgun (WGS) entry which is preliminary data.</text>
</comment>
<dbReference type="RefSeq" id="WP_209458314.1">
    <property type="nucleotide sequence ID" value="NZ_JAGGKC010000003.1"/>
</dbReference>
<accession>A0ABS4G0I4</accession>
<gene>
    <name evidence="2" type="ORF">J2Z34_000539</name>
</gene>
<dbReference type="EMBL" id="JAGGKC010000003">
    <property type="protein sequence ID" value="MBP1918068.1"/>
    <property type="molecule type" value="Genomic_DNA"/>
</dbReference>
<evidence type="ECO:0000256" key="1">
    <source>
        <dbReference type="SAM" id="Phobius"/>
    </source>
</evidence>
<sequence length="299" mass="31945">MKLTTKTLTKLRLLLKYTESGASIIGRSEGFWFSISQADEGRPLTVRTSLSGLDERREELKSLLDSIKERYYFRSSEINGSDLTIELFQKLGPDKSSTLTGELIAELTNEFNALGLRSACGFCGLEGSFNAVRSGSDVAEACPSCMSKLETEMGAASKNSQNGSYLRGAFGASIATVITGIAWSIATAIGAFSALFGFAFALVAKKGYLLFKGKKAAQMPFIIAGAAFLGLVVAMIGDLSLANVSPDDIYTLEDVASNMMIGFAFSLIGTYATMSTTIRELGMSSTKLETVYGEEGPQD</sequence>
<keyword evidence="1" id="KW-1133">Transmembrane helix</keyword>
<keyword evidence="1" id="KW-0472">Membrane</keyword>
<dbReference type="Proteomes" id="UP001519271">
    <property type="component" value="Unassembled WGS sequence"/>
</dbReference>
<feature type="transmembrane region" description="Helical" evidence="1">
    <location>
        <begin position="256"/>
        <end position="274"/>
    </location>
</feature>
<reference evidence="2 3" key="1">
    <citation type="submission" date="2021-03" db="EMBL/GenBank/DDBJ databases">
        <title>Genomic Encyclopedia of Type Strains, Phase IV (KMG-IV): sequencing the most valuable type-strain genomes for metagenomic binning, comparative biology and taxonomic classification.</title>
        <authorList>
            <person name="Goeker M."/>
        </authorList>
    </citation>
    <scope>NUCLEOTIDE SEQUENCE [LARGE SCALE GENOMIC DNA]</scope>
    <source>
        <strain evidence="2 3">DSM 6139</strain>
    </source>
</reference>
<feature type="transmembrane region" description="Helical" evidence="1">
    <location>
        <begin position="216"/>
        <end position="236"/>
    </location>
</feature>
<name>A0ABS4G0I4_9CLOT</name>
<keyword evidence="3" id="KW-1185">Reference proteome</keyword>